<reference evidence="2" key="1">
    <citation type="submission" date="2020-05" db="UniProtKB">
        <authorList>
            <consortium name="EnsemblMetazoa"/>
        </authorList>
    </citation>
    <scope>IDENTIFICATION</scope>
    <source>
        <strain evidence="2">TTRI</strain>
    </source>
</reference>
<name>A0A1A9V2N0_GLOAU</name>
<dbReference type="EnsemblMetazoa" id="GAUT023782-RA">
    <property type="protein sequence ID" value="GAUT023782-PA"/>
    <property type="gene ID" value="GAUT023782"/>
</dbReference>
<keyword evidence="3" id="KW-1185">Reference proteome</keyword>
<dbReference type="Proteomes" id="UP000078200">
    <property type="component" value="Unassembled WGS sequence"/>
</dbReference>
<sequence length="128" mass="14815">MSHPIVGEPAPNQRSRAERGHQTSKLLSDVPRSVQQAAVSLQGNMQEEFRRRPRRLEEVFFEGRRRYRLIYNHHQEWRVVELPWLPSAMRGPRHVRDTGPPCAPPRGVHPCHNPATIQPVFPEHSKPA</sequence>
<evidence type="ECO:0000313" key="2">
    <source>
        <dbReference type="EnsemblMetazoa" id="GAUT023782-PA"/>
    </source>
</evidence>
<evidence type="ECO:0000313" key="3">
    <source>
        <dbReference type="Proteomes" id="UP000078200"/>
    </source>
</evidence>
<feature type="region of interest" description="Disordered" evidence="1">
    <location>
        <begin position="1"/>
        <end position="49"/>
    </location>
</feature>
<organism evidence="2 3">
    <name type="scientific">Glossina austeni</name>
    <name type="common">Savannah tsetse fly</name>
    <dbReference type="NCBI Taxonomy" id="7395"/>
    <lineage>
        <taxon>Eukaryota</taxon>
        <taxon>Metazoa</taxon>
        <taxon>Ecdysozoa</taxon>
        <taxon>Arthropoda</taxon>
        <taxon>Hexapoda</taxon>
        <taxon>Insecta</taxon>
        <taxon>Pterygota</taxon>
        <taxon>Neoptera</taxon>
        <taxon>Endopterygota</taxon>
        <taxon>Diptera</taxon>
        <taxon>Brachycera</taxon>
        <taxon>Muscomorpha</taxon>
        <taxon>Hippoboscoidea</taxon>
        <taxon>Glossinidae</taxon>
        <taxon>Glossina</taxon>
    </lineage>
</organism>
<feature type="compositionally biased region" description="Polar residues" evidence="1">
    <location>
        <begin position="33"/>
        <end position="45"/>
    </location>
</feature>
<proteinExistence type="predicted"/>
<accession>A0A1A9V2N0</accession>
<dbReference type="VEuPathDB" id="VectorBase:GAUT023782"/>
<dbReference type="AlphaFoldDB" id="A0A1A9V2N0"/>
<protein>
    <submittedName>
        <fullName evidence="2">Uncharacterized protein</fullName>
    </submittedName>
</protein>
<evidence type="ECO:0000256" key="1">
    <source>
        <dbReference type="SAM" id="MobiDB-lite"/>
    </source>
</evidence>
<dbReference type="STRING" id="7395.A0A1A9V2N0"/>